<dbReference type="SUPFAM" id="SSF47384">
    <property type="entry name" value="Homodimeric domain of signal transducing histidine kinase"/>
    <property type="match status" value="1"/>
</dbReference>
<dbReference type="PROSITE" id="PS50109">
    <property type="entry name" value="HIS_KIN"/>
    <property type="match status" value="1"/>
</dbReference>
<dbReference type="SMART" id="SM00387">
    <property type="entry name" value="HATPase_c"/>
    <property type="match status" value="1"/>
</dbReference>
<keyword evidence="10" id="KW-1185">Reference proteome</keyword>
<dbReference type="InterPro" id="IPR004358">
    <property type="entry name" value="Sig_transdc_His_kin-like_C"/>
</dbReference>
<dbReference type="Gene3D" id="1.10.287.130">
    <property type="match status" value="1"/>
</dbReference>
<comment type="subcellular location">
    <subcellularLocation>
        <location evidence="2">Cell membrane</location>
    </subcellularLocation>
</comment>
<sequence length="600" mass="64856">MDRETAPAPPETSAQAAWSDAASREAIQLIADGVTRVAGFGIAAISVVRGDPGYLEVMAVAGSETAREELKGRHTPIEQLTQELEKADDWGLLRFVPHERLEPGLGETWGWVPDVDPIDDSPDAWHPMDLLIAPLYDDTGRMRGTLAMDLPVDGRRPGEAQRAVLDAYAEQARQAVIVALERQALADQVRMGEAARRIVRKATAQLSLERIVADSREAMIEGFRAAGMWLQTFDDVGGRGAIYSADGSVIELTPELVSIAETAARRAWEIQEASVVAPYVPFGDWLTPEQGEMILAYLASIGIESILFTPLGAGPQCLGNLVLTRAFGAPEWSAAEATMALDIGHDLGRAILNARTFEREHKLVEELQELDAYKSQLIATVAHELKNPLTSVMGHLEMLESSPDLNGTTLSSLHVMDRGARRMVRVIDDLLLLSKVGDPENRIIAAPVDLHRVVDDVIDLTMVAAQQKRLELKVDVPDQAVLALGDAEEIDRVCANLVSNAVKYTPADGSVSVSVEMAGSEHPDQVVLTVSDAGIGISQSDLERLGTEFFRSSNPAAVAQPGTGLGLAIVRRIVERHHGRLEISSELGKGSTFRVFLPAA</sequence>
<dbReference type="InterPro" id="IPR036890">
    <property type="entry name" value="HATPase_C_sf"/>
</dbReference>
<proteinExistence type="predicted"/>
<dbReference type="CDD" id="cd00082">
    <property type="entry name" value="HisKA"/>
    <property type="match status" value="1"/>
</dbReference>
<dbReference type="InterPro" id="IPR036097">
    <property type="entry name" value="HisK_dim/P_sf"/>
</dbReference>
<gene>
    <name evidence="9" type="ORF">ACFPKY_02310</name>
</gene>
<dbReference type="PANTHER" id="PTHR43047:SF72">
    <property type="entry name" value="OSMOSENSING HISTIDINE PROTEIN KINASE SLN1"/>
    <property type="match status" value="1"/>
</dbReference>
<evidence type="ECO:0000256" key="4">
    <source>
        <dbReference type="ARBA" id="ARBA00022553"/>
    </source>
</evidence>
<dbReference type="InterPro" id="IPR005467">
    <property type="entry name" value="His_kinase_dom"/>
</dbReference>
<dbReference type="Gene3D" id="3.30.565.10">
    <property type="entry name" value="Histidine kinase-like ATPase, C-terminal domain"/>
    <property type="match status" value="1"/>
</dbReference>
<keyword evidence="7" id="KW-0902">Two-component regulatory system</keyword>
<dbReference type="PANTHER" id="PTHR43047">
    <property type="entry name" value="TWO-COMPONENT HISTIDINE PROTEIN KINASE"/>
    <property type="match status" value="1"/>
</dbReference>
<dbReference type="InterPro" id="IPR003594">
    <property type="entry name" value="HATPase_dom"/>
</dbReference>
<accession>A0ABW0MUG5</accession>
<evidence type="ECO:0000256" key="3">
    <source>
        <dbReference type="ARBA" id="ARBA00012438"/>
    </source>
</evidence>
<dbReference type="Pfam" id="PF02518">
    <property type="entry name" value="HATPase_c"/>
    <property type="match status" value="1"/>
</dbReference>
<dbReference type="SUPFAM" id="SSF55781">
    <property type="entry name" value="GAF domain-like"/>
    <property type="match status" value="2"/>
</dbReference>
<dbReference type="InterPro" id="IPR003661">
    <property type="entry name" value="HisK_dim/P_dom"/>
</dbReference>
<evidence type="ECO:0000313" key="9">
    <source>
        <dbReference type="EMBL" id="MFC5491911.1"/>
    </source>
</evidence>
<dbReference type="Pfam" id="PF00512">
    <property type="entry name" value="HisKA"/>
    <property type="match status" value="1"/>
</dbReference>
<keyword evidence="6 9" id="KW-0418">Kinase</keyword>
<dbReference type="SUPFAM" id="SSF55874">
    <property type="entry name" value="ATPase domain of HSP90 chaperone/DNA topoisomerase II/histidine kinase"/>
    <property type="match status" value="1"/>
</dbReference>
<dbReference type="PRINTS" id="PR00344">
    <property type="entry name" value="BCTRLSENSOR"/>
</dbReference>
<evidence type="ECO:0000313" key="10">
    <source>
        <dbReference type="Proteomes" id="UP001595956"/>
    </source>
</evidence>
<evidence type="ECO:0000256" key="2">
    <source>
        <dbReference type="ARBA" id="ARBA00004236"/>
    </source>
</evidence>
<evidence type="ECO:0000259" key="8">
    <source>
        <dbReference type="PROSITE" id="PS50109"/>
    </source>
</evidence>
<dbReference type="SMART" id="SM00388">
    <property type="entry name" value="HisKA"/>
    <property type="match status" value="1"/>
</dbReference>
<evidence type="ECO:0000256" key="6">
    <source>
        <dbReference type="ARBA" id="ARBA00022777"/>
    </source>
</evidence>
<evidence type="ECO:0000256" key="1">
    <source>
        <dbReference type="ARBA" id="ARBA00000085"/>
    </source>
</evidence>
<protein>
    <recommendedName>
        <fullName evidence="3">histidine kinase</fullName>
        <ecNumber evidence="3">2.7.13.3</ecNumber>
    </recommendedName>
</protein>
<dbReference type="RefSeq" id="WP_345177859.1">
    <property type="nucleotide sequence ID" value="NZ_BAABFQ010000006.1"/>
</dbReference>
<keyword evidence="4" id="KW-0597">Phosphoprotein</keyword>
<dbReference type="EC" id="2.7.13.3" evidence="3"/>
<dbReference type="EMBL" id="JBHSMD010000001">
    <property type="protein sequence ID" value="MFC5491911.1"/>
    <property type="molecule type" value="Genomic_DNA"/>
</dbReference>
<dbReference type="Proteomes" id="UP001595956">
    <property type="component" value="Unassembled WGS sequence"/>
</dbReference>
<dbReference type="Gene3D" id="3.30.450.40">
    <property type="match status" value="1"/>
</dbReference>
<reference evidence="10" key="1">
    <citation type="journal article" date="2019" name="Int. J. Syst. Evol. Microbiol.">
        <title>The Global Catalogue of Microorganisms (GCM) 10K type strain sequencing project: providing services to taxonomists for standard genome sequencing and annotation.</title>
        <authorList>
            <consortium name="The Broad Institute Genomics Platform"/>
            <consortium name="The Broad Institute Genome Sequencing Center for Infectious Disease"/>
            <person name="Wu L."/>
            <person name="Ma J."/>
        </authorList>
    </citation>
    <scope>NUCLEOTIDE SEQUENCE [LARGE SCALE GENOMIC DNA]</scope>
    <source>
        <strain evidence="10">KACC 13778</strain>
    </source>
</reference>
<organism evidence="9 10">
    <name type="scientific">Nocardioides caricicola</name>
    <dbReference type="NCBI Taxonomy" id="634770"/>
    <lineage>
        <taxon>Bacteria</taxon>
        <taxon>Bacillati</taxon>
        <taxon>Actinomycetota</taxon>
        <taxon>Actinomycetes</taxon>
        <taxon>Propionibacteriales</taxon>
        <taxon>Nocardioidaceae</taxon>
        <taxon>Nocardioides</taxon>
    </lineage>
</organism>
<evidence type="ECO:0000256" key="7">
    <source>
        <dbReference type="ARBA" id="ARBA00023012"/>
    </source>
</evidence>
<keyword evidence="5" id="KW-0808">Transferase</keyword>
<feature type="domain" description="Histidine kinase" evidence="8">
    <location>
        <begin position="380"/>
        <end position="600"/>
    </location>
</feature>
<dbReference type="GO" id="GO:0016301">
    <property type="term" value="F:kinase activity"/>
    <property type="evidence" value="ECO:0007669"/>
    <property type="project" value="UniProtKB-KW"/>
</dbReference>
<comment type="caution">
    <text evidence="9">The sequence shown here is derived from an EMBL/GenBank/DDBJ whole genome shotgun (WGS) entry which is preliminary data.</text>
</comment>
<name>A0ABW0MUG5_9ACTN</name>
<evidence type="ECO:0000256" key="5">
    <source>
        <dbReference type="ARBA" id="ARBA00022679"/>
    </source>
</evidence>
<comment type="catalytic activity">
    <reaction evidence="1">
        <text>ATP + protein L-histidine = ADP + protein N-phospho-L-histidine.</text>
        <dbReference type="EC" id="2.7.13.3"/>
    </reaction>
</comment>
<dbReference type="InterPro" id="IPR029016">
    <property type="entry name" value="GAF-like_dom_sf"/>
</dbReference>